<reference evidence="1 2" key="1">
    <citation type="submission" date="2024-11" db="EMBL/GenBank/DDBJ databases">
        <title>Chromosome-level genome assembly of the freshwater bivalve Anodonta woodiana.</title>
        <authorList>
            <person name="Chen X."/>
        </authorList>
    </citation>
    <scope>NUCLEOTIDE SEQUENCE [LARGE SCALE GENOMIC DNA]</scope>
    <source>
        <strain evidence="1">MN2024</strain>
        <tissue evidence="1">Gills</tissue>
    </source>
</reference>
<evidence type="ECO:0000313" key="1">
    <source>
        <dbReference type="EMBL" id="KAL3873290.1"/>
    </source>
</evidence>
<accession>A0ABD3WH69</accession>
<sequence length="83" mass="9456">MISVQDTLSTTDSPKCCGDIISSLFRRFFSTREVGLVIRFKNNQRETILKQVLQQFKSCLITNVLPSHAYCFTKKLASDPINL</sequence>
<name>A0ABD3WH69_SINWO</name>
<organism evidence="1 2">
    <name type="scientific">Sinanodonta woodiana</name>
    <name type="common">Chinese pond mussel</name>
    <name type="synonym">Anodonta woodiana</name>
    <dbReference type="NCBI Taxonomy" id="1069815"/>
    <lineage>
        <taxon>Eukaryota</taxon>
        <taxon>Metazoa</taxon>
        <taxon>Spiralia</taxon>
        <taxon>Lophotrochozoa</taxon>
        <taxon>Mollusca</taxon>
        <taxon>Bivalvia</taxon>
        <taxon>Autobranchia</taxon>
        <taxon>Heteroconchia</taxon>
        <taxon>Palaeoheterodonta</taxon>
        <taxon>Unionida</taxon>
        <taxon>Unionoidea</taxon>
        <taxon>Unionidae</taxon>
        <taxon>Unioninae</taxon>
        <taxon>Sinanodonta</taxon>
    </lineage>
</organism>
<gene>
    <name evidence="1" type="ORF">ACJMK2_036426</name>
</gene>
<evidence type="ECO:0000313" key="2">
    <source>
        <dbReference type="Proteomes" id="UP001634394"/>
    </source>
</evidence>
<protein>
    <submittedName>
        <fullName evidence="1">Uncharacterized protein</fullName>
    </submittedName>
</protein>
<feature type="non-terminal residue" evidence="1">
    <location>
        <position position="83"/>
    </location>
</feature>
<comment type="caution">
    <text evidence="1">The sequence shown here is derived from an EMBL/GenBank/DDBJ whole genome shotgun (WGS) entry which is preliminary data.</text>
</comment>
<dbReference type="EMBL" id="JBJQND010000006">
    <property type="protein sequence ID" value="KAL3873290.1"/>
    <property type="molecule type" value="Genomic_DNA"/>
</dbReference>
<keyword evidence="2" id="KW-1185">Reference proteome</keyword>
<dbReference type="AlphaFoldDB" id="A0ABD3WH69"/>
<dbReference type="Proteomes" id="UP001634394">
    <property type="component" value="Unassembled WGS sequence"/>
</dbReference>
<proteinExistence type="predicted"/>